<name>A0A6J2X6K7_SITOR</name>
<dbReference type="Proteomes" id="UP000504635">
    <property type="component" value="Unplaced"/>
</dbReference>
<evidence type="ECO:0000313" key="3">
    <source>
        <dbReference type="Proteomes" id="UP000504635"/>
    </source>
</evidence>
<accession>A0A6J2X6K7</accession>
<dbReference type="RefSeq" id="XP_030757255.1">
    <property type="nucleotide sequence ID" value="XM_030901395.1"/>
</dbReference>
<evidence type="ECO:0000313" key="6">
    <source>
        <dbReference type="RefSeq" id="XP_030750348.1"/>
    </source>
</evidence>
<dbReference type="RefSeq" id="XP_030750348.1">
    <property type="nucleotide sequence ID" value="XM_030894488.1"/>
</dbReference>
<evidence type="ECO:0000313" key="5">
    <source>
        <dbReference type="RefSeq" id="XP_030749684.1"/>
    </source>
</evidence>
<dbReference type="RefSeq" id="XP_030746848.1">
    <property type="nucleotide sequence ID" value="XM_030890988.1"/>
</dbReference>
<dbReference type="RefSeq" id="XP_030749684.1">
    <property type="nucleotide sequence ID" value="XM_030893824.1"/>
</dbReference>
<evidence type="ECO:0000313" key="7">
    <source>
        <dbReference type="RefSeq" id="XP_030756246.1"/>
    </source>
</evidence>
<dbReference type="OrthoDB" id="676304at2759"/>
<dbReference type="KEGG" id="soy:115882357"/>
<dbReference type="PANTHER" id="PTHR47595">
    <property type="entry name" value="HEAT SHOCK 70 KDA PROTEIN 14"/>
    <property type="match status" value="1"/>
</dbReference>
<gene>
    <name evidence="4" type="primary">LOC115875513</name>
    <name evidence="5" type="synonym">LOC115877579</name>
    <name evidence="6" type="synonym">LOC115878118</name>
    <name evidence="7" type="synonym">LOC115882357</name>
    <name evidence="8" type="synonym">LOC115883101</name>
</gene>
<keyword evidence="3" id="KW-1185">Reference proteome</keyword>
<dbReference type="SMART" id="SM00595">
    <property type="entry name" value="MADF"/>
    <property type="match status" value="1"/>
</dbReference>
<protein>
    <submittedName>
        <fullName evidence="4">Uncharacterized protein LOC115875513</fullName>
    </submittedName>
    <submittedName>
        <fullName evidence="5">Uncharacterized protein LOC115877579</fullName>
    </submittedName>
    <submittedName>
        <fullName evidence="6">Uncharacterized protein LOC115878118</fullName>
    </submittedName>
    <submittedName>
        <fullName evidence="7">Uncharacterized protein LOC115882357</fullName>
    </submittedName>
    <submittedName>
        <fullName evidence="8">Uncharacterized protein LOC115883101</fullName>
    </submittedName>
</protein>
<feature type="region of interest" description="Disordered" evidence="1">
    <location>
        <begin position="215"/>
        <end position="235"/>
    </location>
</feature>
<evidence type="ECO:0000259" key="2">
    <source>
        <dbReference type="Pfam" id="PF13837"/>
    </source>
</evidence>
<dbReference type="KEGG" id="soy:115883101"/>
<reference evidence="4 5" key="1">
    <citation type="submission" date="2025-04" db="UniProtKB">
        <authorList>
            <consortium name="RefSeq"/>
        </authorList>
    </citation>
    <scope>IDENTIFICATION</scope>
    <source>
        <tissue evidence="4 5">Gonads</tissue>
    </source>
</reference>
<dbReference type="Pfam" id="PF13837">
    <property type="entry name" value="Myb_DNA-bind_4"/>
    <property type="match status" value="1"/>
</dbReference>
<dbReference type="InterPro" id="IPR044822">
    <property type="entry name" value="Myb_DNA-bind_4"/>
</dbReference>
<dbReference type="RefSeq" id="XP_030756246.1">
    <property type="nucleotide sequence ID" value="XM_030900386.1"/>
</dbReference>
<dbReference type="AlphaFoldDB" id="A0A6J2X6K7"/>
<organism evidence="3 4">
    <name type="scientific">Sitophilus oryzae</name>
    <name type="common">Rice weevil</name>
    <name type="synonym">Curculio oryzae</name>
    <dbReference type="NCBI Taxonomy" id="7048"/>
    <lineage>
        <taxon>Eukaryota</taxon>
        <taxon>Metazoa</taxon>
        <taxon>Ecdysozoa</taxon>
        <taxon>Arthropoda</taxon>
        <taxon>Hexapoda</taxon>
        <taxon>Insecta</taxon>
        <taxon>Pterygota</taxon>
        <taxon>Neoptera</taxon>
        <taxon>Endopterygota</taxon>
        <taxon>Coleoptera</taxon>
        <taxon>Polyphaga</taxon>
        <taxon>Cucujiformia</taxon>
        <taxon>Curculionidae</taxon>
        <taxon>Dryophthorinae</taxon>
        <taxon>Sitophilus</taxon>
    </lineage>
</organism>
<dbReference type="KEGG" id="soy:115877579"/>
<dbReference type="KEGG" id="soy:115875513"/>
<dbReference type="Gene3D" id="1.10.10.60">
    <property type="entry name" value="Homeodomain-like"/>
    <property type="match status" value="1"/>
</dbReference>
<evidence type="ECO:0000256" key="1">
    <source>
        <dbReference type="SAM" id="MobiDB-lite"/>
    </source>
</evidence>
<dbReference type="KEGG" id="soy:115878118"/>
<proteinExistence type="predicted"/>
<evidence type="ECO:0000313" key="8">
    <source>
        <dbReference type="RefSeq" id="XP_030757255.1"/>
    </source>
</evidence>
<feature type="domain" description="Myb/SANT-like DNA-binding" evidence="2">
    <location>
        <begin position="78"/>
        <end position="164"/>
    </location>
</feature>
<dbReference type="PANTHER" id="PTHR47595:SF1">
    <property type="entry name" value="MYB_SANT-LIKE DNA-BINDING DOMAIN-CONTAINING PROTEIN"/>
    <property type="match status" value="1"/>
</dbReference>
<evidence type="ECO:0000313" key="4">
    <source>
        <dbReference type="RefSeq" id="XP_030746848.1"/>
    </source>
</evidence>
<sequence length="263" mass="30905">MEEAVVSVIEILDENTEIHKINNETYIFNKKESTYEPINLQYEDIEANNSTLELLDKKSPLSPTDSSCSTNSIQECKRLWTRDLTLYFINLVSERDEQFQTCVKKHIWTKISSQLNEEHGTTLTWQQCETKWKGLTKIYREIVDHNNTSGKQRRKWEFFDAMHAVLFKKPEILPVATCSSSSGLQVNKSGEKIFKKSATDNEEDKNEETLQDSNFVKKRKSSARSNSIERRHKEKMMRQDCFNNLFQKYIDILQSQQSNRKQE</sequence>
<dbReference type="GeneID" id="115875513"/>